<accession>A0A432ZSJ2</accession>
<proteinExistence type="predicted"/>
<sequence>MLGYYLKLAWLSIKRNPILSALMVTAIALGIGASMTTLTVNYMMSNNPIPSKSDQLYYVQLDNWDPNDPFDEPNEPPDQVTFRDALNLLHANKAERQVAMAKTNFIVEPDNQEVKPFHARGRLTSKDFFPMFSVPFLYGQGWNQAADDNGDLVVVITKALNEKLFNGENSVGQSLRMQGEQYRIVGVMDTWEPTPHFYDVTNGAFGEQEDVYVPFILKRDLELPNSGNTNCWKTPEGDGFKAFLQSECVNYQFWAELPDNNAKDNYMSFLNSYVMEQKKLGRFPRPLNNRLSDVMEWMKKQGVVADDAKMMMYMSFMFLLVCLLNTIGLLLTKFVGKAGEIALRRAVGASRTQLYWQHLVETGLIGFAGGIFGLLLAWAGLAGVRHLYGDNLKPDLATLDMKLVLIGIALAVVSSMLAGLYPTWRACRIPPAGQLKTQ</sequence>
<evidence type="ECO:0000256" key="1">
    <source>
        <dbReference type="ARBA" id="ARBA00004651"/>
    </source>
</evidence>
<keyword evidence="2" id="KW-1003">Cell membrane</keyword>
<evidence type="ECO:0000256" key="5">
    <source>
        <dbReference type="ARBA" id="ARBA00023136"/>
    </source>
</evidence>
<comment type="caution">
    <text evidence="9">The sequence shown here is derived from an EMBL/GenBank/DDBJ whole genome shotgun (WGS) entry which is preliminary data.</text>
</comment>
<comment type="subcellular location">
    <subcellularLocation>
        <location evidence="1">Cell membrane</location>
        <topology evidence="1">Multi-pass membrane protein</topology>
    </subcellularLocation>
</comment>
<protein>
    <submittedName>
        <fullName evidence="9">ABC transporter substrate-binding protein</fullName>
    </submittedName>
</protein>
<dbReference type="Proteomes" id="UP000287996">
    <property type="component" value="Unassembled WGS sequence"/>
</dbReference>
<feature type="transmembrane region" description="Helical" evidence="6">
    <location>
        <begin position="21"/>
        <end position="44"/>
    </location>
</feature>
<dbReference type="InterPro" id="IPR025857">
    <property type="entry name" value="MacB_PCD"/>
</dbReference>
<evidence type="ECO:0000259" key="8">
    <source>
        <dbReference type="Pfam" id="PF12704"/>
    </source>
</evidence>
<name>A0A432ZSJ2_9GAMM</name>
<evidence type="ECO:0000256" key="6">
    <source>
        <dbReference type="SAM" id="Phobius"/>
    </source>
</evidence>
<dbReference type="Pfam" id="PF12704">
    <property type="entry name" value="MacB_PCD"/>
    <property type="match status" value="1"/>
</dbReference>
<dbReference type="PANTHER" id="PTHR30572:SF18">
    <property type="entry name" value="ABC-TYPE MACROLIDE FAMILY EXPORT SYSTEM PERMEASE COMPONENT 2"/>
    <property type="match status" value="1"/>
</dbReference>
<feature type="transmembrane region" description="Helical" evidence="6">
    <location>
        <begin position="401"/>
        <end position="421"/>
    </location>
</feature>
<keyword evidence="3 6" id="KW-0812">Transmembrane</keyword>
<evidence type="ECO:0000313" key="10">
    <source>
        <dbReference type="Proteomes" id="UP000287996"/>
    </source>
</evidence>
<keyword evidence="4 6" id="KW-1133">Transmembrane helix</keyword>
<organism evidence="9 10">
    <name type="scientific">Idiomarina tyrosinivorans</name>
    <dbReference type="NCBI Taxonomy" id="1445662"/>
    <lineage>
        <taxon>Bacteria</taxon>
        <taxon>Pseudomonadati</taxon>
        <taxon>Pseudomonadota</taxon>
        <taxon>Gammaproteobacteria</taxon>
        <taxon>Alteromonadales</taxon>
        <taxon>Idiomarinaceae</taxon>
        <taxon>Idiomarina</taxon>
    </lineage>
</organism>
<dbReference type="InterPro" id="IPR050250">
    <property type="entry name" value="Macrolide_Exporter_MacB"/>
</dbReference>
<keyword evidence="10" id="KW-1185">Reference proteome</keyword>
<dbReference type="EMBL" id="PIQH01000003">
    <property type="protein sequence ID" value="RUO80843.1"/>
    <property type="molecule type" value="Genomic_DNA"/>
</dbReference>
<evidence type="ECO:0000313" key="9">
    <source>
        <dbReference type="EMBL" id="RUO80843.1"/>
    </source>
</evidence>
<evidence type="ECO:0000256" key="4">
    <source>
        <dbReference type="ARBA" id="ARBA00022989"/>
    </source>
</evidence>
<dbReference type="OrthoDB" id="8735006at2"/>
<dbReference type="GO" id="GO:0005886">
    <property type="term" value="C:plasma membrane"/>
    <property type="evidence" value="ECO:0007669"/>
    <property type="project" value="UniProtKB-SubCell"/>
</dbReference>
<dbReference type="RefSeq" id="WP_126841371.1">
    <property type="nucleotide sequence ID" value="NZ_PIQH01000003.1"/>
</dbReference>
<dbReference type="PANTHER" id="PTHR30572">
    <property type="entry name" value="MEMBRANE COMPONENT OF TRANSPORTER-RELATED"/>
    <property type="match status" value="1"/>
</dbReference>
<evidence type="ECO:0000259" key="7">
    <source>
        <dbReference type="Pfam" id="PF02687"/>
    </source>
</evidence>
<evidence type="ECO:0000256" key="3">
    <source>
        <dbReference type="ARBA" id="ARBA00022692"/>
    </source>
</evidence>
<reference evidence="9 10" key="1">
    <citation type="journal article" date="2011" name="Front. Microbiol.">
        <title>Genomic signatures of strain selection and enhancement in Bacillus atrophaeus var. globigii, a historical biowarfare simulant.</title>
        <authorList>
            <person name="Gibbons H.S."/>
            <person name="Broomall S.M."/>
            <person name="McNew L.A."/>
            <person name="Daligault H."/>
            <person name="Chapman C."/>
            <person name="Bruce D."/>
            <person name="Karavis M."/>
            <person name="Krepps M."/>
            <person name="McGregor P.A."/>
            <person name="Hong C."/>
            <person name="Park K.H."/>
            <person name="Akmal A."/>
            <person name="Feldman A."/>
            <person name="Lin J.S."/>
            <person name="Chang W.E."/>
            <person name="Higgs B.W."/>
            <person name="Demirev P."/>
            <person name="Lindquist J."/>
            <person name="Liem A."/>
            <person name="Fochler E."/>
            <person name="Read T.D."/>
            <person name="Tapia R."/>
            <person name="Johnson S."/>
            <person name="Bishop-Lilly K.A."/>
            <person name="Detter C."/>
            <person name="Han C."/>
            <person name="Sozhamannan S."/>
            <person name="Rosenzweig C.N."/>
            <person name="Skowronski E.W."/>
        </authorList>
    </citation>
    <scope>NUCLEOTIDE SEQUENCE [LARGE SCALE GENOMIC DNA]</scope>
    <source>
        <strain evidence="9 10">CC-PW-9</strain>
    </source>
</reference>
<evidence type="ECO:0000256" key="2">
    <source>
        <dbReference type="ARBA" id="ARBA00022475"/>
    </source>
</evidence>
<dbReference type="GO" id="GO:0022857">
    <property type="term" value="F:transmembrane transporter activity"/>
    <property type="evidence" value="ECO:0007669"/>
    <property type="project" value="TreeGrafter"/>
</dbReference>
<dbReference type="Pfam" id="PF02687">
    <property type="entry name" value="FtsX"/>
    <property type="match status" value="1"/>
</dbReference>
<feature type="transmembrane region" description="Helical" evidence="6">
    <location>
        <begin position="310"/>
        <end position="335"/>
    </location>
</feature>
<dbReference type="AlphaFoldDB" id="A0A432ZSJ2"/>
<gene>
    <name evidence="9" type="ORF">CWI84_04465</name>
</gene>
<feature type="transmembrane region" description="Helical" evidence="6">
    <location>
        <begin position="359"/>
        <end position="381"/>
    </location>
</feature>
<feature type="domain" description="ABC3 transporter permease C-terminal" evidence="7">
    <location>
        <begin position="314"/>
        <end position="431"/>
    </location>
</feature>
<feature type="domain" description="MacB-like periplasmic core" evidence="8">
    <location>
        <begin position="20"/>
        <end position="215"/>
    </location>
</feature>
<keyword evidence="5 6" id="KW-0472">Membrane</keyword>
<dbReference type="InterPro" id="IPR003838">
    <property type="entry name" value="ABC3_permease_C"/>
</dbReference>